<reference evidence="9" key="1">
    <citation type="journal article" date="2019" name="Int. J. Syst. Evol. Microbiol.">
        <title>The Global Catalogue of Microorganisms (GCM) 10K type strain sequencing project: providing services to taxonomists for standard genome sequencing and annotation.</title>
        <authorList>
            <consortium name="The Broad Institute Genomics Platform"/>
            <consortium name="The Broad Institute Genome Sequencing Center for Infectious Disease"/>
            <person name="Wu L."/>
            <person name="Ma J."/>
        </authorList>
    </citation>
    <scope>NUCLEOTIDE SEQUENCE [LARGE SCALE GENOMIC DNA]</scope>
    <source>
        <strain evidence="9">JCM 31921</strain>
    </source>
</reference>
<dbReference type="Pfam" id="PF17676">
    <property type="entry name" value="Peptidase_S66C"/>
    <property type="match status" value="1"/>
</dbReference>
<dbReference type="SUPFAM" id="SSF52317">
    <property type="entry name" value="Class I glutamine amidotransferase-like"/>
    <property type="match status" value="1"/>
</dbReference>
<evidence type="ECO:0000256" key="1">
    <source>
        <dbReference type="ARBA" id="ARBA00010233"/>
    </source>
</evidence>
<dbReference type="Gene3D" id="3.50.30.60">
    <property type="entry name" value="LD-carboxypeptidase A C-terminal domain-like"/>
    <property type="match status" value="1"/>
</dbReference>
<dbReference type="CDD" id="cd07025">
    <property type="entry name" value="Peptidase_S66"/>
    <property type="match status" value="1"/>
</dbReference>
<dbReference type="InterPro" id="IPR027461">
    <property type="entry name" value="Carboxypeptidase_A_C_sf"/>
</dbReference>
<dbReference type="InterPro" id="IPR029062">
    <property type="entry name" value="Class_I_gatase-like"/>
</dbReference>
<dbReference type="Pfam" id="PF02016">
    <property type="entry name" value="Peptidase_S66"/>
    <property type="match status" value="1"/>
</dbReference>
<feature type="domain" description="LD-carboxypeptidase C-terminal" evidence="7">
    <location>
        <begin position="173"/>
        <end position="288"/>
    </location>
</feature>
<accession>A0ABP8MNT5</accession>
<dbReference type="RefSeq" id="WP_344824517.1">
    <property type="nucleotide sequence ID" value="NZ_BAABEZ010000022.1"/>
</dbReference>
<organism evidence="8 9">
    <name type="scientific">Rurimicrobium arvi</name>
    <dbReference type="NCBI Taxonomy" id="2049916"/>
    <lineage>
        <taxon>Bacteria</taxon>
        <taxon>Pseudomonadati</taxon>
        <taxon>Bacteroidota</taxon>
        <taxon>Chitinophagia</taxon>
        <taxon>Chitinophagales</taxon>
        <taxon>Chitinophagaceae</taxon>
        <taxon>Rurimicrobium</taxon>
    </lineage>
</organism>
<keyword evidence="9" id="KW-1185">Reference proteome</keyword>
<evidence type="ECO:0000313" key="8">
    <source>
        <dbReference type="EMBL" id="GAA4453497.1"/>
    </source>
</evidence>
<dbReference type="InterPro" id="IPR040921">
    <property type="entry name" value="Peptidase_S66C"/>
</dbReference>
<comment type="caution">
    <text evidence="8">The sequence shown here is derived from an EMBL/GenBank/DDBJ whole genome shotgun (WGS) entry which is preliminary data.</text>
</comment>
<dbReference type="EMBL" id="BAABEZ010000022">
    <property type="protein sequence ID" value="GAA4453497.1"/>
    <property type="molecule type" value="Genomic_DNA"/>
</dbReference>
<dbReference type="Proteomes" id="UP001501410">
    <property type="component" value="Unassembled WGS sequence"/>
</dbReference>
<evidence type="ECO:0000259" key="6">
    <source>
        <dbReference type="Pfam" id="PF02016"/>
    </source>
</evidence>
<dbReference type="InterPro" id="IPR040449">
    <property type="entry name" value="Peptidase_S66_N"/>
</dbReference>
<dbReference type="InterPro" id="IPR027478">
    <property type="entry name" value="LdcA_N"/>
</dbReference>
<keyword evidence="2" id="KW-0121">Carboxypeptidase</keyword>
<evidence type="ECO:0000256" key="4">
    <source>
        <dbReference type="ARBA" id="ARBA00022801"/>
    </source>
</evidence>
<dbReference type="PANTHER" id="PTHR30237">
    <property type="entry name" value="MURAMOYLTETRAPEPTIDE CARBOXYPEPTIDASE"/>
    <property type="match status" value="1"/>
</dbReference>
<comment type="similarity">
    <text evidence="1">Belongs to the peptidase S66 family.</text>
</comment>
<dbReference type="InterPro" id="IPR003507">
    <property type="entry name" value="S66_fam"/>
</dbReference>
<evidence type="ECO:0000313" key="9">
    <source>
        <dbReference type="Proteomes" id="UP001501410"/>
    </source>
</evidence>
<proteinExistence type="inferred from homology"/>
<keyword evidence="3" id="KW-0645">Protease</keyword>
<protein>
    <submittedName>
        <fullName evidence="8">LD-carboxypeptidase</fullName>
    </submittedName>
</protein>
<evidence type="ECO:0000256" key="2">
    <source>
        <dbReference type="ARBA" id="ARBA00022645"/>
    </source>
</evidence>
<keyword evidence="4" id="KW-0378">Hydrolase</keyword>
<dbReference type="PIRSF" id="PIRSF028757">
    <property type="entry name" value="LD-carboxypeptidase"/>
    <property type="match status" value="1"/>
</dbReference>
<evidence type="ECO:0000259" key="7">
    <source>
        <dbReference type="Pfam" id="PF17676"/>
    </source>
</evidence>
<sequence length="303" mass="33311">MIVPPFLKPGSTIGITCPSGYVSADRVSYALKVLSDWGFKTVTGETVGNEYHYFSGDDATRARDLQQMLDDPAIDAILMGRGGYGLSRIIDTLDFTHFSRHPKWICGFSDITVLHSHIQACFGIPTLHSVMCGAFRPETERKDYLLSLQDALSGKSLQYDFSAFAENKPGTAEGVLVGGNLAMLAHLTGSVSQVDAKDKILFIEDIGEHYYQVDRMLLNLKRSGQLSRLKALLVGSFTDMQDTDRPFGQSIEEIILDKVREYDYPVAFGFPCGHQEENVTLMLGAAHKLTVAANGSVLALQPH</sequence>
<feature type="domain" description="LD-carboxypeptidase N-terminal" evidence="6">
    <location>
        <begin position="13"/>
        <end position="128"/>
    </location>
</feature>
<dbReference type="PANTHER" id="PTHR30237:SF2">
    <property type="entry name" value="MUREIN TETRAPEPTIDE CARBOXYPEPTIDASE"/>
    <property type="match status" value="1"/>
</dbReference>
<evidence type="ECO:0000256" key="3">
    <source>
        <dbReference type="ARBA" id="ARBA00022670"/>
    </source>
</evidence>
<dbReference type="Gene3D" id="3.40.50.10740">
    <property type="entry name" value="Class I glutamine amidotransferase-like"/>
    <property type="match status" value="1"/>
</dbReference>
<name>A0ABP8MNT5_9BACT</name>
<keyword evidence="5" id="KW-0720">Serine protease</keyword>
<gene>
    <name evidence="8" type="ORF">GCM10023092_13970</name>
</gene>
<dbReference type="SUPFAM" id="SSF141986">
    <property type="entry name" value="LD-carboxypeptidase A C-terminal domain-like"/>
    <property type="match status" value="1"/>
</dbReference>
<evidence type="ECO:0000256" key="5">
    <source>
        <dbReference type="ARBA" id="ARBA00022825"/>
    </source>
</evidence>